<name>A0A5R8KCJ8_9BACT</name>
<keyword evidence="2" id="KW-1133">Transmembrane helix</keyword>
<feature type="region of interest" description="Disordered" evidence="1">
    <location>
        <begin position="281"/>
        <end position="302"/>
    </location>
</feature>
<evidence type="ECO:0000313" key="4">
    <source>
        <dbReference type="Proteomes" id="UP000306196"/>
    </source>
</evidence>
<accession>A0A5R8KCJ8</accession>
<gene>
    <name evidence="3" type="ORF">FEM03_14880</name>
</gene>
<protein>
    <submittedName>
        <fullName evidence="3">Uncharacterized protein</fullName>
    </submittedName>
</protein>
<evidence type="ECO:0000256" key="1">
    <source>
        <dbReference type="SAM" id="MobiDB-lite"/>
    </source>
</evidence>
<keyword evidence="4" id="KW-1185">Reference proteome</keyword>
<proteinExistence type="predicted"/>
<organism evidence="3 4">
    <name type="scientific">Phragmitibacter flavus</name>
    <dbReference type="NCBI Taxonomy" id="2576071"/>
    <lineage>
        <taxon>Bacteria</taxon>
        <taxon>Pseudomonadati</taxon>
        <taxon>Verrucomicrobiota</taxon>
        <taxon>Verrucomicrobiia</taxon>
        <taxon>Verrucomicrobiales</taxon>
        <taxon>Verrucomicrobiaceae</taxon>
        <taxon>Phragmitibacter</taxon>
    </lineage>
</organism>
<evidence type="ECO:0000256" key="2">
    <source>
        <dbReference type="SAM" id="Phobius"/>
    </source>
</evidence>
<sequence length="302" mass="33325">MKNGRIGYEIPIARSATKQFHGTSVAWCVIEIATMALVILLNNADTPLPQVLRGLETLLEPLSPLALGILSLLALIAVAGAVNMLAQGFRIREREHADAEFFDGYQLSEQPLEMYLARRIQAKSPCYRTYENACRELCQHLTGSFTINTELITRLRSAGRISPSQMDAVRHTLLHACESEAVGLNANIGKLPMKILAIIGLAGTLLLFMEQSFMALPPNLYPALLPATTALLLTLPLVLWRSVQASNIEKAASRLGQLAADWTRQVERRLVDHRKPLENLPSLETMSMQEGPTFSQSPAEMK</sequence>
<dbReference type="EMBL" id="VAUV01000010">
    <property type="protein sequence ID" value="TLD70013.1"/>
    <property type="molecule type" value="Genomic_DNA"/>
</dbReference>
<feature type="transmembrane region" description="Helical" evidence="2">
    <location>
        <begin position="20"/>
        <end position="42"/>
    </location>
</feature>
<feature type="transmembrane region" description="Helical" evidence="2">
    <location>
        <begin position="62"/>
        <end position="86"/>
    </location>
</feature>
<feature type="transmembrane region" description="Helical" evidence="2">
    <location>
        <begin position="220"/>
        <end position="240"/>
    </location>
</feature>
<keyword evidence="2" id="KW-0812">Transmembrane</keyword>
<comment type="caution">
    <text evidence="3">The sequence shown here is derived from an EMBL/GenBank/DDBJ whole genome shotgun (WGS) entry which is preliminary data.</text>
</comment>
<feature type="compositionally biased region" description="Polar residues" evidence="1">
    <location>
        <begin position="282"/>
        <end position="302"/>
    </location>
</feature>
<evidence type="ECO:0000313" key="3">
    <source>
        <dbReference type="EMBL" id="TLD70013.1"/>
    </source>
</evidence>
<dbReference type="Proteomes" id="UP000306196">
    <property type="component" value="Unassembled WGS sequence"/>
</dbReference>
<dbReference type="RefSeq" id="WP_138087069.1">
    <property type="nucleotide sequence ID" value="NZ_VAUV01000010.1"/>
</dbReference>
<dbReference type="OrthoDB" id="9805133at2"/>
<reference evidence="3 4" key="1">
    <citation type="submission" date="2019-05" db="EMBL/GenBank/DDBJ databases">
        <title>Verrucobacter flavum gen. nov., sp. nov. a new member of the family Verrucomicrobiaceae.</title>
        <authorList>
            <person name="Szuroczki S."/>
            <person name="Abbaszade G."/>
            <person name="Szabo A."/>
            <person name="Felfoldi T."/>
            <person name="Schumann P."/>
            <person name="Boka K."/>
            <person name="Keki Z."/>
            <person name="Toumi M."/>
            <person name="Toth E."/>
        </authorList>
    </citation>
    <scope>NUCLEOTIDE SEQUENCE [LARGE SCALE GENOMIC DNA]</scope>
    <source>
        <strain evidence="3 4">MG-N-17</strain>
    </source>
</reference>
<feature type="transmembrane region" description="Helical" evidence="2">
    <location>
        <begin position="195"/>
        <end position="214"/>
    </location>
</feature>
<dbReference type="AlphaFoldDB" id="A0A5R8KCJ8"/>
<keyword evidence="2" id="KW-0472">Membrane</keyword>